<dbReference type="PANTHER" id="PTHR46880">
    <property type="entry name" value="RAS-ASSOCIATING DOMAIN-CONTAINING PROTEIN"/>
    <property type="match status" value="1"/>
</dbReference>
<dbReference type="AlphaFoldDB" id="A0A8T2Q6I1"/>
<gene>
    <name evidence="1" type="ORF">KP509_37G029500</name>
</gene>
<reference evidence="1" key="1">
    <citation type="submission" date="2021-08" db="EMBL/GenBank/DDBJ databases">
        <title>WGS assembly of Ceratopteris richardii.</title>
        <authorList>
            <person name="Marchant D.B."/>
            <person name="Chen G."/>
            <person name="Jenkins J."/>
            <person name="Shu S."/>
            <person name="Leebens-Mack J."/>
            <person name="Grimwood J."/>
            <person name="Schmutz J."/>
            <person name="Soltis P."/>
            <person name="Soltis D."/>
            <person name="Chen Z.-H."/>
        </authorList>
    </citation>
    <scope>NUCLEOTIDE SEQUENCE</scope>
    <source>
        <strain evidence="1">Whitten #5841</strain>
        <tissue evidence="1">Leaf</tissue>
    </source>
</reference>
<sequence>MLMKSQFLESPCFDVNARIVDDMGYGIIPDYGPLDGQLSTLCASMQGNTYRSMFVQRDLDGLDMEKAIASQKEFTNIVIENLMERFPHRGITSCFKALAPCTFPSGLEMKSYGYKEIDTLARFYGERKQLQSGELLDPLIDIVVVKGEYQYSKAQASFDWKGRSLRDTWYPILLKLAHISMLQSSSIAACESGFSAQNLIKKNLCNSLNTKNLDALMRIHIEGPPLQQFAFGDSVQRWKKRAKSRHIYGESMSFNLISLCIYFAGLIEYFKIEAHFQVLMLKHSSLYLQFYQCERICILCIS</sequence>
<accession>A0A8T2Q6I1</accession>
<dbReference type="Proteomes" id="UP000825935">
    <property type="component" value="Chromosome 37"/>
</dbReference>
<organism evidence="1 2">
    <name type="scientific">Ceratopteris richardii</name>
    <name type="common">Triangle waterfern</name>
    <dbReference type="NCBI Taxonomy" id="49495"/>
    <lineage>
        <taxon>Eukaryota</taxon>
        <taxon>Viridiplantae</taxon>
        <taxon>Streptophyta</taxon>
        <taxon>Embryophyta</taxon>
        <taxon>Tracheophyta</taxon>
        <taxon>Polypodiopsida</taxon>
        <taxon>Polypodiidae</taxon>
        <taxon>Polypodiales</taxon>
        <taxon>Pteridineae</taxon>
        <taxon>Pteridaceae</taxon>
        <taxon>Parkerioideae</taxon>
        <taxon>Ceratopteris</taxon>
    </lineage>
</organism>
<protein>
    <recommendedName>
        <fullName evidence="3">HAT C-terminal dimerisation domain-containing protein</fullName>
    </recommendedName>
</protein>
<evidence type="ECO:0008006" key="3">
    <source>
        <dbReference type="Google" id="ProtNLM"/>
    </source>
</evidence>
<evidence type="ECO:0000313" key="1">
    <source>
        <dbReference type="EMBL" id="KAH7279667.1"/>
    </source>
</evidence>
<evidence type="ECO:0000313" key="2">
    <source>
        <dbReference type="Proteomes" id="UP000825935"/>
    </source>
</evidence>
<comment type="caution">
    <text evidence="1">The sequence shown here is derived from an EMBL/GenBank/DDBJ whole genome shotgun (WGS) entry which is preliminary data.</text>
</comment>
<proteinExistence type="predicted"/>
<dbReference type="OrthoDB" id="8851032at2759"/>
<dbReference type="EMBL" id="CM035442">
    <property type="protein sequence ID" value="KAH7279667.1"/>
    <property type="molecule type" value="Genomic_DNA"/>
</dbReference>
<dbReference type="PANTHER" id="PTHR46880:SF5">
    <property type="entry name" value="DUF4371 DOMAIN-CONTAINING PROTEIN"/>
    <property type="match status" value="1"/>
</dbReference>
<name>A0A8T2Q6I1_CERRI</name>
<keyword evidence="2" id="KW-1185">Reference proteome</keyword>